<organism evidence="2 3">
    <name type="scientific">Butyricicoccus intestinisimiae</name>
    <dbReference type="NCBI Taxonomy" id="2841509"/>
    <lineage>
        <taxon>Bacteria</taxon>
        <taxon>Bacillati</taxon>
        <taxon>Bacillota</taxon>
        <taxon>Clostridia</taxon>
        <taxon>Eubacteriales</taxon>
        <taxon>Butyricicoccaceae</taxon>
        <taxon>Butyricicoccus</taxon>
    </lineage>
</organism>
<dbReference type="RefSeq" id="WP_216470064.1">
    <property type="nucleotide sequence ID" value="NZ_JAHLQI010000003.1"/>
</dbReference>
<accession>A0ABS6ETE8</accession>
<dbReference type="EMBL" id="JAHLQI010000003">
    <property type="protein sequence ID" value="MBU5490406.1"/>
    <property type="molecule type" value="Genomic_DNA"/>
</dbReference>
<keyword evidence="1" id="KW-0472">Membrane</keyword>
<comment type="caution">
    <text evidence="2">The sequence shown here is derived from an EMBL/GenBank/DDBJ whole genome shotgun (WGS) entry which is preliminary data.</text>
</comment>
<gene>
    <name evidence="2" type="ORF">KQI75_07195</name>
</gene>
<proteinExistence type="predicted"/>
<keyword evidence="3" id="KW-1185">Reference proteome</keyword>
<evidence type="ECO:0000256" key="1">
    <source>
        <dbReference type="SAM" id="Phobius"/>
    </source>
</evidence>
<feature type="transmembrane region" description="Helical" evidence="1">
    <location>
        <begin position="44"/>
        <end position="66"/>
    </location>
</feature>
<protein>
    <recommendedName>
        <fullName evidence="4">DUF4190 domain-containing protein</fullName>
    </recommendedName>
</protein>
<evidence type="ECO:0000313" key="3">
    <source>
        <dbReference type="Proteomes" id="UP000783588"/>
    </source>
</evidence>
<reference evidence="2 3" key="1">
    <citation type="submission" date="2021-06" db="EMBL/GenBank/DDBJ databases">
        <authorList>
            <person name="Sun Q."/>
            <person name="Li D."/>
        </authorList>
    </citation>
    <scope>NUCLEOTIDE SEQUENCE [LARGE SCALE GENOMIC DNA]</scope>
    <source>
        <strain evidence="2 3">MSJd-7</strain>
    </source>
</reference>
<dbReference type="Proteomes" id="UP000783588">
    <property type="component" value="Unassembled WGS sequence"/>
</dbReference>
<evidence type="ECO:0000313" key="2">
    <source>
        <dbReference type="EMBL" id="MBU5490406.1"/>
    </source>
</evidence>
<feature type="transmembrane region" description="Helical" evidence="1">
    <location>
        <begin position="72"/>
        <end position="96"/>
    </location>
</feature>
<evidence type="ECO:0008006" key="4">
    <source>
        <dbReference type="Google" id="ProtNLM"/>
    </source>
</evidence>
<keyword evidence="1" id="KW-1133">Transmembrane helix</keyword>
<sequence length="132" mass="14201">MEPEIKKNYQVKLVEEDTKPVEPERLEEDPLENLPDLSSRTGGLPIVTFVLICLSAGIIMLIARVLTAESMAMAAGCIAFVLLALFGIVALIRGMFQKLHAQKEQSSAYLLSAVVMTIGILAGLIIGVVSGF</sequence>
<keyword evidence="1" id="KW-0812">Transmembrane</keyword>
<name>A0ABS6ETE8_9FIRM</name>
<feature type="transmembrane region" description="Helical" evidence="1">
    <location>
        <begin position="108"/>
        <end position="129"/>
    </location>
</feature>